<feature type="transmembrane region" description="Helical" evidence="2">
    <location>
        <begin position="43"/>
        <end position="61"/>
    </location>
</feature>
<dbReference type="InterPro" id="IPR025445">
    <property type="entry name" value="DUF4191"/>
</dbReference>
<keyword evidence="2" id="KW-1133">Transmembrane helix</keyword>
<dbReference type="RefSeq" id="WP_148812120.1">
    <property type="nucleotide sequence ID" value="NZ_VSZI01000001.1"/>
</dbReference>
<dbReference type="Pfam" id="PF13829">
    <property type="entry name" value="DUF4191"/>
    <property type="match status" value="1"/>
</dbReference>
<gene>
    <name evidence="3" type="ORF">FYJ87_05070</name>
</gene>
<evidence type="ECO:0000313" key="3">
    <source>
        <dbReference type="EMBL" id="TYR20340.1"/>
    </source>
</evidence>
<dbReference type="Proteomes" id="UP000324726">
    <property type="component" value="Unassembled WGS sequence"/>
</dbReference>
<sequence>MAKDIREKENKKAEKAAKRAARKEQRGQLWQAFKLQRQRDKKLIPLMLVGFLVPAVLLLLLSTVFGWWWLNLIVGILLGIAVAVWVFTRRLQKGVYEQIEGEAGAAAWTLSNLRDGVGMKWIVEPGIAQNTNLDAVHRVVGTPGIVLVGEGDSNRVNQMIARERKKIARIAGNAPIYDVVVGDGEGEVPVRKLQNHLMRLPRNIKKNEVDALNSRIDSISRLQSPMASMPKGPLPKGGQMAGMNRRARRAAQRGKK</sequence>
<dbReference type="EMBL" id="VSZI01000001">
    <property type="protein sequence ID" value="TYR20340.1"/>
    <property type="molecule type" value="Genomic_DNA"/>
</dbReference>
<feature type="transmembrane region" description="Helical" evidence="2">
    <location>
        <begin position="67"/>
        <end position="87"/>
    </location>
</feature>
<protein>
    <submittedName>
        <fullName evidence="3">DUF4191 domain-containing protein</fullName>
    </submittedName>
</protein>
<feature type="region of interest" description="Disordered" evidence="1">
    <location>
        <begin position="1"/>
        <end position="22"/>
    </location>
</feature>
<organism evidence="3 4">
    <name type="scientific">Corynebacterium urealyticum</name>
    <dbReference type="NCBI Taxonomy" id="43771"/>
    <lineage>
        <taxon>Bacteria</taxon>
        <taxon>Bacillati</taxon>
        <taxon>Actinomycetota</taxon>
        <taxon>Actinomycetes</taxon>
        <taxon>Mycobacteriales</taxon>
        <taxon>Corynebacteriaceae</taxon>
        <taxon>Corynebacterium</taxon>
    </lineage>
</organism>
<feature type="compositionally biased region" description="Basic residues" evidence="1">
    <location>
        <begin position="245"/>
        <end position="256"/>
    </location>
</feature>
<accession>A0A5D4G1A1</accession>
<evidence type="ECO:0000313" key="4">
    <source>
        <dbReference type="Proteomes" id="UP000324726"/>
    </source>
</evidence>
<name>A0A5D4G1A1_9CORY</name>
<reference evidence="3 4" key="1">
    <citation type="submission" date="2019-08" db="EMBL/GenBank/DDBJ databases">
        <title>Draft genome of C. urealyticum strain VH4248.</title>
        <authorList>
            <person name="Navas J."/>
        </authorList>
    </citation>
    <scope>NUCLEOTIDE SEQUENCE [LARGE SCALE GENOMIC DNA]</scope>
    <source>
        <strain evidence="3 4">VH4248</strain>
    </source>
</reference>
<comment type="caution">
    <text evidence="3">The sequence shown here is derived from an EMBL/GenBank/DDBJ whole genome shotgun (WGS) entry which is preliminary data.</text>
</comment>
<keyword evidence="2" id="KW-0472">Membrane</keyword>
<evidence type="ECO:0000256" key="1">
    <source>
        <dbReference type="SAM" id="MobiDB-lite"/>
    </source>
</evidence>
<evidence type="ECO:0000256" key="2">
    <source>
        <dbReference type="SAM" id="Phobius"/>
    </source>
</evidence>
<keyword evidence="2" id="KW-0812">Transmembrane</keyword>
<dbReference type="AlphaFoldDB" id="A0A5D4G1A1"/>
<proteinExistence type="predicted"/>
<feature type="region of interest" description="Disordered" evidence="1">
    <location>
        <begin position="221"/>
        <end position="256"/>
    </location>
</feature>